<reference evidence="2" key="1">
    <citation type="submission" date="2012-11" db="EMBL/GenBank/DDBJ databases">
        <authorList>
            <person name="Lucero-Rivera Y.E."/>
            <person name="Tovar-Ramirez D."/>
        </authorList>
    </citation>
    <scope>NUCLEOTIDE SEQUENCE [LARGE SCALE GENOMIC DNA]</scope>
    <source>
        <strain evidence="2">Araruama</strain>
    </source>
</reference>
<proteinExistence type="predicted"/>
<sequence length="165" mass="19452">MEDNNKISNLSENTNIDFSDIIQKIIAQLPSDPIELKQLTIASQYFQGPIPSPEILSNYSKADPSFPERVMKMAESEIKHRQEMDKEALQADIAMTNVEVKTEAAATIIYWTDFRFSNCHHSNFGWCLYYSNGASCYWWNYRYRWFSRTCFNLYQREIKNFTKID</sequence>
<dbReference type="Proteomes" id="UP000189670">
    <property type="component" value="Unassembled WGS sequence"/>
</dbReference>
<dbReference type="AlphaFoldDB" id="A0A1V1P441"/>
<dbReference type="InterPro" id="IPR019284">
    <property type="entry name" value="RP532"/>
</dbReference>
<protein>
    <submittedName>
        <fullName evidence="1">Uncharacterized protein</fullName>
    </submittedName>
</protein>
<name>A0A1V1P441_9BACT</name>
<gene>
    <name evidence="1" type="ORF">OMM_09517</name>
</gene>
<evidence type="ECO:0000313" key="1">
    <source>
        <dbReference type="EMBL" id="ETR69526.1"/>
    </source>
</evidence>
<dbReference type="Pfam" id="PF10097">
    <property type="entry name" value="DUF2335"/>
    <property type="match status" value="1"/>
</dbReference>
<dbReference type="EMBL" id="ATBP01000623">
    <property type="protein sequence ID" value="ETR69526.1"/>
    <property type="molecule type" value="Genomic_DNA"/>
</dbReference>
<evidence type="ECO:0000313" key="2">
    <source>
        <dbReference type="Proteomes" id="UP000189670"/>
    </source>
</evidence>
<comment type="caution">
    <text evidence="1">The sequence shown here is derived from an EMBL/GenBank/DDBJ whole genome shotgun (WGS) entry which is preliminary data.</text>
</comment>
<organism evidence="1 2">
    <name type="scientific">Candidatus Magnetoglobus multicellularis str. Araruama</name>
    <dbReference type="NCBI Taxonomy" id="890399"/>
    <lineage>
        <taxon>Bacteria</taxon>
        <taxon>Pseudomonadati</taxon>
        <taxon>Thermodesulfobacteriota</taxon>
        <taxon>Desulfobacteria</taxon>
        <taxon>Desulfobacterales</taxon>
        <taxon>Desulfobacteraceae</taxon>
        <taxon>Candidatus Magnetoglobus</taxon>
    </lineage>
</organism>
<accession>A0A1V1P441</accession>